<feature type="region of interest" description="Disordered" evidence="1">
    <location>
        <begin position="22"/>
        <end position="42"/>
    </location>
</feature>
<keyword evidence="3" id="KW-1185">Reference proteome</keyword>
<sequence>MSAGRREGGSVRPGCANLTVGSPGLRHGCNVGSGPNDPRLLGVDRSRVGAAVDPRIVTGSPLGPRAGRAHSLERVMITRRALNSIRLAWALSRGKG</sequence>
<evidence type="ECO:0000313" key="3">
    <source>
        <dbReference type="Proteomes" id="UP001066276"/>
    </source>
</evidence>
<reference evidence="2" key="1">
    <citation type="journal article" date="2022" name="bioRxiv">
        <title>Sequencing and chromosome-scale assembly of the giantPleurodeles waltlgenome.</title>
        <authorList>
            <person name="Brown T."/>
            <person name="Elewa A."/>
            <person name="Iarovenko S."/>
            <person name="Subramanian E."/>
            <person name="Araus A.J."/>
            <person name="Petzold A."/>
            <person name="Susuki M."/>
            <person name="Suzuki K.-i.T."/>
            <person name="Hayashi T."/>
            <person name="Toyoda A."/>
            <person name="Oliveira C."/>
            <person name="Osipova E."/>
            <person name="Leigh N.D."/>
            <person name="Simon A."/>
            <person name="Yun M.H."/>
        </authorList>
    </citation>
    <scope>NUCLEOTIDE SEQUENCE</scope>
    <source>
        <strain evidence="2">20211129_DDA</strain>
        <tissue evidence="2">Liver</tissue>
    </source>
</reference>
<dbReference type="AlphaFoldDB" id="A0AAV7KXC7"/>
<accession>A0AAV7KXC7</accession>
<dbReference type="Proteomes" id="UP001066276">
    <property type="component" value="Chromosome 12"/>
</dbReference>
<name>A0AAV7KXC7_PLEWA</name>
<dbReference type="EMBL" id="JANPWB010000016">
    <property type="protein sequence ID" value="KAJ1080060.1"/>
    <property type="molecule type" value="Genomic_DNA"/>
</dbReference>
<proteinExistence type="predicted"/>
<comment type="caution">
    <text evidence="2">The sequence shown here is derived from an EMBL/GenBank/DDBJ whole genome shotgun (WGS) entry which is preliminary data.</text>
</comment>
<gene>
    <name evidence="2" type="ORF">NDU88_000282</name>
</gene>
<evidence type="ECO:0000313" key="2">
    <source>
        <dbReference type="EMBL" id="KAJ1080060.1"/>
    </source>
</evidence>
<protein>
    <submittedName>
        <fullName evidence="2">Uncharacterized protein</fullName>
    </submittedName>
</protein>
<evidence type="ECO:0000256" key="1">
    <source>
        <dbReference type="SAM" id="MobiDB-lite"/>
    </source>
</evidence>
<organism evidence="2 3">
    <name type="scientific">Pleurodeles waltl</name>
    <name type="common">Iberian ribbed newt</name>
    <dbReference type="NCBI Taxonomy" id="8319"/>
    <lineage>
        <taxon>Eukaryota</taxon>
        <taxon>Metazoa</taxon>
        <taxon>Chordata</taxon>
        <taxon>Craniata</taxon>
        <taxon>Vertebrata</taxon>
        <taxon>Euteleostomi</taxon>
        <taxon>Amphibia</taxon>
        <taxon>Batrachia</taxon>
        <taxon>Caudata</taxon>
        <taxon>Salamandroidea</taxon>
        <taxon>Salamandridae</taxon>
        <taxon>Pleurodelinae</taxon>
        <taxon>Pleurodeles</taxon>
    </lineage>
</organism>